<name>C4J1Z2_MAIZE</name>
<sequence length="42" mass="4572">MNYTLRCRLVGYCNTAIGTAYFITVVSTVLRSAKKTAAPITC</sequence>
<accession>C4J1Z2</accession>
<evidence type="ECO:0000313" key="1">
    <source>
        <dbReference type="EMBL" id="ACR35192.1"/>
    </source>
</evidence>
<dbReference type="EMBL" id="BT084839">
    <property type="protein sequence ID" value="ACR35192.1"/>
    <property type="molecule type" value="mRNA"/>
</dbReference>
<proteinExistence type="evidence at transcript level"/>
<dbReference type="AlphaFoldDB" id="C4J1Z2"/>
<protein>
    <submittedName>
        <fullName evidence="1">Uncharacterized protein</fullName>
    </submittedName>
</protein>
<organism evidence="1">
    <name type="scientific">Zea mays</name>
    <name type="common">Maize</name>
    <dbReference type="NCBI Taxonomy" id="4577"/>
    <lineage>
        <taxon>Eukaryota</taxon>
        <taxon>Viridiplantae</taxon>
        <taxon>Streptophyta</taxon>
        <taxon>Embryophyta</taxon>
        <taxon>Tracheophyta</taxon>
        <taxon>Spermatophyta</taxon>
        <taxon>Magnoliopsida</taxon>
        <taxon>Liliopsida</taxon>
        <taxon>Poales</taxon>
        <taxon>Poaceae</taxon>
        <taxon>PACMAD clade</taxon>
        <taxon>Panicoideae</taxon>
        <taxon>Andropogonodae</taxon>
        <taxon>Andropogoneae</taxon>
        <taxon>Tripsacinae</taxon>
        <taxon>Zea</taxon>
    </lineage>
</organism>
<reference evidence="1" key="1">
    <citation type="journal article" date="2009" name="PLoS Genet.">
        <title>Sequencing, mapping, and analysis of 27,455 maize full-length cDNAs.</title>
        <authorList>
            <person name="Soderlund C."/>
            <person name="Descour A."/>
            <person name="Kudrna D."/>
            <person name="Bomhoff M."/>
            <person name="Boyd L."/>
            <person name="Currie J."/>
            <person name="Angelova A."/>
            <person name="Collura K."/>
            <person name="Wissotski M."/>
            <person name="Ashley E."/>
            <person name="Morrow D."/>
            <person name="Fernandes J."/>
            <person name="Walbot V."/>
            <person name="Yu Y."/>
        </authorList>
    </citation>
    <scope>NUCLEOTIDE SEQUENCE</scope>
    <source>
        <strain evidence="1">B73</strain>
    </source>
</reference>
<reference evidence="1" key="2">
    <citation type="submission" date="2012-06" db="EMBL/GenBank/DDBJ databases">
        <authorList>
            <person name="Yu Y."/>
            <person name="Currie J."/>
            <person name="Lomeli R."/>
            <person name="Angelova A."/>
            <person name="Collura K."/>
            <person name="Wissotski M."/>
            <person name="Campos D."/>
            <person name="Kudrna D."/>
            <person name="Golser W."/>
            <person name="Ashely E."/>
            <person name="Descour A."/>
            <person name="Fernandes J."/>
            <person name="Soderlund C."/>
            <person name="Walbot V."/>
        </authorList>
    </citation>
    <scope>NUCLEOTIDE SEQUENCE</scope>
    <source>
        <strain evidence="1">B73</strain>
    </source>
</reference>